<dbReference type="EMBL" id="BART01021463">
    <property type="protein sequence ID" value="GAH00555.1"/>
    <property type="molecule type" value="Genomic_DNA"/>
</dbReference>
<proteinExistence type="predicted"/>
<dbReference type="AlphaFoldDB" id="X1CWW9"/>
<evidence type="ECO:0000256" key="2">
    <source>
        <dbReference type="ARBA" id="ARBA00023043"/>
    </source>
</evidence>
<keyword evidence="2" id="KW-0040">ANK repeat</keyword>
<keyword evidence="1" id="KW-0677">Repeat</keyword>
<protein>
    <submittedName>
        <fullName evidence="3">Uncharacterized protein</fullName>
    </submittedName>
</protein>
<evidence type="ECO:0000256" key="1">
    <source>
        <dbReference type="ARBA" id="ARBA00022737"/>
    </source>
</evidence>
<dbReference type="Pfam" id="PF12796">
    <property type="entry name" value="Ank_2"/>
    <property type="match status" value="2"/>
</dbReference>
<dbReference type="InterPro" id="IPR002110">
    <property type="entry name" value="Ankyrin_rpt"/>
</dbReference>
<dbReference type="SMART" id="SM00248">
    <property type="entry name" value="ANK"/>
    <property type="match status" value="4"/>
</dbReference>
<dbReference type="PROSITE" id="PS50088">
    <property type="entry name" value="ANK_REPEAT"/>
    <property type="match status" value="4"/>
</dbReference>
<feature type="non-terminal residue" evidence="3">
    <location>
        <position position="170"/>
    </location>
</feature>
<gene>
    <name evidence="3" type="ORF">S01H4_39583</name>
</gene>
<dbReference type="PANTHER" id="PTHR24198">
    <property type="entry name" value="ANKYRIN REPEAT AND PROTEIN KINASE DOMAIN-CONTAINING PROTEIN"/>
    <property type="match status" value="1"/>
</dbReference>
<evidence type="ECO:0000313" key="3">
    <source>
        <dbReference type="EMBL" id="GAH00555.1"/>
    </source>
</evidence>
<dbReference type="SUPFAM" id="SSF48403">
    <property type="entry name" value="Ankyrin repeat"/>
    <property type="match status" value="1"/>
</dbReference>
<comment type="caution">
    <text evidence="3">The sequence shown here is derived from an EMBL/GenBank/DDBJ whole genome shotgun (WGS) entry which is preliminary data.</text>
</comment>
<accession>X1CWW9</accession>
<dbReference type="InterPro" id="IPR036770">
    <property type="entry name" value="Ankyrin_rpt-contain_sf"/>
</dbReference>
<dbReference type="Gene3D" id="1.25.40.20">
    <property type="entry name" value="Ankyrin repeat-containing domain"/>
    <property type="match status" value="2"/>
</dbReference>
<organism evidence="3">
    <name type="scientific">marine sediment metagenome</name>
    <dbReference type="NCBI Taxonomy" id="412755"/>
    <lineage>
        <taxon>unclassified sequences</taxon>
        <taxon>metagenomes</taxon>
        <taxon>ecological metagenomes</taxon>
    </lineage>
</organism>
<dbReference type="PROSITE" id="PS50297">
    <property type="entry name" value="ANK_REP_REGION"/>
    <property type="match status" value="2"/>
</dbReference>
<name>X1CWW9_9ZZZZ</name>
<sequence length="170" mass="18521">MANGDLDQVKKLVNSGTDVNKRNNWGRAALHLVAQGNLVAVGERPIPTDELTYIAEFLIAHGANVNARDHFGYTPLCVAAEANNYKVAKVLISHRAETSATIDRFAITPLHTSAGNGDFQLSKLLVENGAQVDAQDDRGETPLHHAVLYYYCDPKKESKDVIELLLKNGA</sequence>
<dbReference type="PANTHER" id="PTHR24198:SF165">
    <property type="entry name" value="ANKYRIN REPEAT-CONTAINING PROTEIN-RELATED"/>
    <property type="match status" value="1"/>
</dbReference>
<reference evidence="3" key="1">
    <citation type="journal article" date="2014" name="Front. Microbiol.">
        <title>High frequency of phylogenetically diverse reductive dehalogenase-homologous genes in deep subseafloor sedimentary metagenomes.</title>
        <authorList>
            <person name="Kawai M."/>
            <person name="Futagami T."/>
            <person name="Toyoda A."/>
            <person name="Takaki Y."/>
            <person name="Nishi S."/>
            <person name="Hori S."/>
            <person name="Arai W."/>
            <person name="Tsubouchi T."/>
            <person name="Morono Y."/>
            <person name="Uchiyama I."/>
            <person name="Ito T."/>
            <person name="Fujiyama A."/>
            <person name="Inagaki F."/>
            <person name="Takami H."/>
        </authorList>
    </citation>
    <scope>NUCLEOTIDE SEQUENCE</scope>
    <source>
        <strain evidence="3">Expedition CK06-06</strain>
    </source>
</reference>